<name>A0A7J8NHB7_9ROSI</name>
<sequence length="50" mass="5477">MLEGESLIIVSLLSPSQDQKAMVGETKIKQKRMAKAQGLVKVDHGIRKGQ</sequence>
<organism evidence="1 2">
    <name type="scientific">Gossypium lobatum</name>
    <dbReference type="NCBI Taxonomy" id="34289"/>
    <lineage>
        <taxon>Eukaryota</taxon>
        <taxon>Viridiplantae</taxon>
        <taxon>Streptophyta</taxon>
        <taxon>Embryophyta</taxon>
        <taxon>Tracheophyta</taxon>
        <taxon>Spermatophyta</taxon>
        <taxon>Magnoliopsida</taxon>
        <taxon>eudicotyledons</taxon>
        <taxon>Gunneridae</taxon>
        <taxon>Pentapetalae</taxon>
        <taxon>rosids</taxon>
        <taxon>malvids</taxon>
        <taxon>Malvales</taxon>
        <taxon>Malvaceae</taxon>
        <taxon>Malvoideae</taxon>
        <taxon>Gossypium</taxon>
    </lineage>
</organism>
<protein>
    <submittedName>
        <fullName evidence="1">Uncharacterized protein</fullName>
    </submittedName>
</protein>
<proteinExistence type="predicted"/>
<keyword evidence="2" id="KW-1185">Reference proteome</keyword>
<dbReference type="EMBL" id="JABEZX010346124">
    <property type="protein sequence ID" value="MBA0576371.1"/>
    <property type="molecule type" value="Genomic_DNA"/>
</dbReference>
<evidence type="ECO:0000313" key="1">
    <source>
        <dbReference type="EMBL" id="MBA0576371.1"/>
    </source>
</evidence>
<reference evidence="1 2" key="1">
    <citation type="journal article" date="2019" name="Genome Biol. Evol.">
        <title>Insights into the evolution of the New World diploid cottons (Gossypium, subgenus Houzingenia) based on genome sequencing.</title>
        <authorList>
            <person name="Grover C.E."/>
            <person name="Arick M.A. 2nd"/>
            <person name="Thrash A."/>
            <person name="Conover J.L."/>
            <person name="Sanders W.S."/>
            <person name="Peterson D.G."/>
            <person name="Frelichowski J.E."/>
            <person name="Scheffler J.A."/>
            <person name="Scheffler B.E."/>
            <person name="Wendel J.F."/>
        </authorList>
    </citation>
    <scope>NUCLEOTIDE SEQUENCE [LARGE SCALE GENOMIC DNA]</scope>
    <source>
        <strain evidence="1">157</strain>
        <tissue evidence="1">Leaf</tissue>
    </source>
</reference>
<comment type="caution">
    <text evidence="1">The sequence shown here is derived from an EMBL/GenBank/DDBJ whole genome shotgun (WGS) entry which is preliminary data.</text>
</comment>
<accession>A0A7J8NHB7</accession>
<evidence type="ECO:0000313" key="2">
    <source>
        <dbReference type="Proteomes" id="UP000593572"/>
    </source>
</evidence>
<dbReference type="Proteomes" id="UP000593572">
    <property type="component" value="Unassembled WGS sequence"/>
</dbReference>
<gene>
    <name evidence="1" type="ORF">Golob_025091</name>
</gene>
<dbReference type="AlphaFoldDB" id="A0A7J8NHB7"/>